<dbReference type="GO" id="GO:0051301">
    <property type="term" value="P:cell division"/>
    <property type="evidence" value="ECO:0007669"/>
    <property type="project" value="UniProtKB-KW"/>
</dbReference>
<dbReference type="PANTHER" id="PTHR43692:SF1">
    <property type="entry name" value="UDP-N-ACETYLMURAMOYLALANINE--D-GLUTAMATE LIGASE"/>
    <property type="match status" value="1"/>
</dbReference>
<evidence type="ECO:0000256" key="2">
    <source>
        <dbReference type="ARBA" id="ARBA00004752"/>
    </source>
</evidence>
<evidence type="ECO:0000259" key="10">
    <source>
        <dbReference type="Pfam" id="PF08245"/>
    </source>
</evidence>
<dbReference type="Pfam" id="PF21799">
    <property type="entry name" value="MurD-like_N"/>
    <property type="match status" value="1"/>
</dbReference>
<keyword evidence="7 8" id="KW-0132">Cell division</keyword>
<name>A0AA37RYI8_9GAMM</name>
<keyword evidence="7 8" id="KW-0573">Peptidoglycan synthesis</keyword>
<dbReference type="InterPro" id="IPR004101">
    <property type="entry name" value="Mur_ligase_C"/>
</dbReference>
<comment type="caution">
    <text evidence="11">The sequence shown here is derived from an EMBL/GenBank/DDBJ whole genome shotgun (WGS) entry which is preliminary data.</text>
</comment>
<dbReference type="GO" id="GO:0009252">
    <property type="term" value="P:peptidoglycan biosynthetic process"/>
    <property type="evidence" value="ECO:0007669"/>
    <property type="project" value="UniProtKB-UniRule"/>
</dbReference>
<dbReference type="InterPro" id="IPR005762">
    <property type="entry name" value="MurD"/>
</dbReference>
<dbReference type="Pfam" id="PF08245">
    <property type="entry name" value="Mur_ligase_M"/>
    <property type="match status" value="1"/>
</dbReference>
<protein>
    <recommendedName>
        <fullName evidence="7 8">UDP-N-acetylmuramoylalanine--D-glutamate ligase</fullName>
        <ecNumber evidence="7 8">6.3.2.9</ecNumber>
    </recommendedName>
    <alternativeName>
        <fullName evidence="7">D-glutamic acid-adding enzyme</fullName>
    </alternativeName>
    <alternativeName>
        <fullName evidence="7">UDP-N-acetylmuramoyl-L-alanyl-D-glutamate synthetase</fullName>
    </alternativeName>
</protein>
<evidence type="ECO:0000256" key="8">
    <source>
        <dbReference type="RuleBase" id="RU003664"/>
    </source>
</evidence>
<dbReference type="Gene3D" id="3.40.1190.10">
    <property type="entry name" value="Mur-like, catalytic domain"/>
    <property type="match status" value="1"/>
</dbReference>
<evidence type="ECO:0000256" key="5">
    <source>
        <dbReference type="ARBA" id="ARBA00022741"/>
    </source>
</evidence>
<comment type="similarity">
    <text evidence="7">Belongs to the MurCDEF family.</text>
</comment>
<evidence type="ECO:0000256" key="1">
    <source>
        <dbReference type="ARBA" id="ARBA00004496"/>
    </source>
</evidence>
<dbReference type="NCBIfam" id="TIGR01087">
    <property type="entry name" value="murD"/>
    <property type="match status" value="1"/>
</dbReference>
<dbReference type="PANTHER" id="PTHR43692">
    <property type="entry name" value="UDP-N-ACETYLMURAMOYLALANINE--D-GLUTAMATE LIGASE"/>
    <property type="match status" value="1"/>
</dbReference>
<comment type="pathway">
    <text evidence="2 7 8">Cell wall biogenesis; peptidoglycan biosynthesis.</text>
</comment>
<keyword evidence="7 8" id="KW-0133">Cell shape</keyword>
<sequence length="435" mass="45701">MTQRVSHWVVGLGTTGLSVVKHLCARGLTPAVCDTRLTPPGAKALARDFPKVPLICGDLPQQQLSQARQIILSPGLALSTPAIAAAKNAGVEVIGDIELFARARKPSSQLIGITGSNGKSTVTSLVGEMLASAGVKVAVGGNIGTPALDLLEQDADIYVLELSSFQLETCHSLNCTVATILNVSEDHLDRYPDYAAYLAAKRRLYQQTQSIVANFDDPQTWANDASSQVSFGLSASADWNCVDGQLRRGVQVFARSESLTMLGRHNQANALAAMALIEACGLELKPSLAAMQSYPGLEHRCQTVATVNGVRYVNDSKATNVGATLAALEGLADIDGDLYLILGGDSKQADLSELAPALSNTKAVYAFGKDGDKLATLSERAKVVANLDQAVSLCAASAKDGDIVLLSPACASLDMYPNFMARGEHFCQLVGGLNG</sequence>
<dbReference type="InterPro" id="IPR036615">
    <property type="entry name" value="Mur_ligase_C_dom_sf"/>
</dbReference>
<keyword evidence="12" id="KW-1185">Reference proteome</keyword>
<dbReference type="GO" id="GO:0008764">
    <property type="term" value="F:UDP-N-acetylmuramoylalanine-D-glutamate ligase activity"/>
    <property type="evidence" value="ECO:0007669"/>
    <property type="project" value="UniProtKB-UniRule"/>
</dbReference>
<dbReference type="AlphaFoldDB" id="A0AA37RYI8"/>
<keyword evidence="3 7" id="KW-0963">Cytoplasm</keyword>
<dbReference type="SUPFAM" id="SSF53244">
    <property type="entry name" value="MurD-like peptide ligases, peptide-binding domain"/>
    <property type="match status" value="1"/>
</dbReference>
<organism evidence="11 12">
    <name type="scientific">Paraferrimonas sedimenticola</name>
    <dbReference type="NCBI Taxonomy" id="375674"/>
    <lineage>
        <taxon>Bacteria</taxon>
        <taxon>Pseudomonadati</taxon>
        <taxon>Pseudomonadota</taxon>
        <taxon>Gammaproteobacteria</taxon>
        <taxon>Alteromonadales</taxon>
        <taxon>Ferrimonadaceae</taxon>
        <taxon>Paraferrimonas</taxon>
    </lineage>
</organism>
<keyword evidence="7 8" id="KW-0961">Cell wall biogenesis/degradation</keyword>
<gene>
    <name evidence="7 11" type="primary">murD</name>
    <name evidence="11" type="ORF">GCM10007895_28080</name>
</gene>
<comment type="catalytic activity">
    <reaction evidence="7 8">
        <text>UDP-N-acetyl-alpha-D-muramoyl-L-alanine + D-glutamate + ATP = UDP-N-acetyl-alpha-D-muramoyl-L-alanyl-D-glutamate + ADP + phosphate + H(+)</text>
        <dbReference type="Rhea" id="RHEA:16429"/>
        <dbReference type="ChEBI" id="CHEBI:15378"/>
        <dbReference type="ChEBI" id="CHEBI:29986"/>
        <dbReference type="ChEBI" id="CHEBI:30616"/>
        <dbReference type="ChEBI" id="CHEBI:43474"/>
        <dbReference type="ChEBI" id="CHEBI:83898"/>
        <dbReference type="ChEBI" id="CHEBI:83900"/>
        <dbReference type="ChEBI" id="CHEBI:456216"/>
        <dbReference type="EC" id="6.3.2.9"/>
    </reaction>
</comment>
<dbReference type="GO" id="GO:0005524">
    <property type="term" value="F:ATP binding"/>
    <property type="evidence" value="ECO:0007669"/>
    <property type="project" value="UniProtKB-UniRule"/>
</dbReference>
<feature type="domain" description="Mur ligase C-terminal" evidence="9">
    <location>
        <begin position="299"/>
        <end position="410"/>
    </location>
</feature>
<evidence type="ECO:0000313" key="12">
    <source>
        <dbReference type="Proteomes" id="UP001161422"/>
    </source>
</evidence>
<comment type="subcellular location">
    <subcellularLocation>
        <location evidence="1 7 8">Cytoplasm</location>
    </subcellularLocation>
</comment>
<dbReference type="GO" id="GO:0005737">
    <property type="term" value="C:cytoplasm"/>
    <property type="evidence" value="ECO:0007669"/>
    <property type="project" value="UniProtKB-SubCell"/>
</dbReference>
<keyword evidence="4 7" id="KW-0436">Ligase</keyword>
<dbReference type="SUPFAM" id="SSF51984">
    <property type="entry name" value="MurCD N-terminal domain"/>
    <property type="match status" value="1"/>
</dbReference>
<accession>A0AA37RYI8</accession>
<proteinExistence type="inferred from homology"/>
<dbReference type="Gene3D" id="3.90.190.20">
    <property type="entry name" value="Mur ligase, C-terminal domain"/>
    <property type="match status" value="1"/>
</dbReference>
<dbReference type="Proteomes" id="UP001161422">
    <property type="component" value="Unassembled WGS sequence"/>
</dbReference>
<keyword evidence="6 7" id="KW-0067">ATP-binding</keyword>
<dbReference type="GO" id="GO:0008360">
    <property type="term" value="P:regulation of cell shape"/>
    <property type="evidence" value="ECO:0007669"/>
    <property type="project" value="UniProtKB-KW"/>
</dbReference>
<feature type="binding site" evidence="7">
    <location>
        <begin position="115"/>
        <end position="121"/>
    </location>
    <ligand>
        <name>ATP</name>
        <dbReference type="ChEBI" id="CHEBI:30616"/>
    </ligand>
</feature>
<evidence type="ECO:0000256" key="7">
    <source>
        <dbReference type="HAMAP-Rule" id="MF_00639"/>
    </source>
</evidence>
<comment type="function">
    <text evidence="7 8">Cell wall formation. Catalyzes the addition of glutamate to the nucleotide precursor UDP-N-acetylmuramoyl-L-alanine (UMA).</text>
</comment>
<dbReference type="EMBL" id="BSNC01000006">
    <property type="protein sequence ID" value="GLP97501.1"/>
    <property type="molecule type" value="Genomic_DNA"/>
</dbReference>
<dbReference type="Gene3D" id="3.40.50.720">
    <property type="entry name" value="NAD(P)-binding Rossmann-like Domain"/>
    <property type="match status" value="1"/>
</dbReference>
<dbReference type="EC" id="6.3.2.9" evidence="7 8"/>
<dbReference type="HAMAP" id="MF_00639">
    <property type="entry name" value="MurD"/>
    <property type="match status" value="1"/>
</dbReference>
<keyword evidence="7 8" id="KW-0131">Cell cycle</keyword>
<dbReference type="GO" id="GO:0071555">
    <property type="term" value="P:cell wall organization"/>
    <property type="evidence" value="ECO:0007669"/>
    <property type="project" value="UniProtKB-KW"/>
</dbReference>
<dbReference type="Pfam" id="PF02875">
    <property type="entry name" value="Mur_ligase_C"/>
    <property type="match status" value="1"/>
</dbReference>
<evidence type="ECO:0000256" key="3">
    <source>
        <dbReference type="ARBA" id="ARBA00022490"/>
    </source>
</evidence>
<evidence type="ECO:0000256" key="6">
    <source>
        <dbReference type="ARBA" id="ARBA00022840"/>
    </source>
</evidence>
<dbReference type="InterPro" id="IPR036565">
    <property type="entry name" value="Mur-like_cat_sf"/>
</dbReference>
<evidence type="ECO:0000256" key="4">
    <source>
        <dbReference type="ARBA" id="ARBA00022598"/>
    </source>
</evidence>
<keyword evidence="5 7" id="KW-0547">Nucleotide-binding</keyword>
<reference evidence="11" key="1">
    <citation type="journal article" date="2014" name="Int. J. Syst. Evol. Microbiol.">
        <title>Complete genome sequence of Corynebacterium casei LMG S-19264T (=DSM 44701T), isolated from a smear-ripened cheese.</title>
        <authorList>
            <consortium name="US DOE Joint Genome Institute (JGI-PGF)"/>
            <person name="Walter F."/>
            <person name="Albersmeier A."/>
            <person name="Kalinowski J."/>
            <person name="Ruckert C."/>
        </authorList>
    </citation>
    <scope>NUCLEOTIDE SEQUENCE</scope>
    <source>
        <strain evidence="11">NBRC 101628</strain>
    </source>
</reference>
<dbReference type="RefSeq" id="WP_095504659.1">
    <property type="nucleotide sequence ID" value="NZ_BSNC01000006.1"/>
</dbReference>
<evidence type="ECO:0000259" key="9">
    <source>
        <dbReference type="Pfam" id="PF02875"/>
    </source>
</evidence>
<evidence type="ECO:0000313" key="11">
    <source>
        <dbReference type="EMBL" id="GLP97501.1"/>
    </source>
</evidence>
<dbReference type="InterPro" id="IPR013221">
    <property type="entry name" value="Mur_ligase_cen"/>
</dbReference>
<dbReference type="SUPFAM" id="SSF53623">
    <property type="entry name" value="MurD-like peptide ligases, catalytic domain"/>
    <property type="match status" value="1"/>
</dbReference>
<feature type="domain" description="Mur ligase central" evidence="10">
    <location>
        <begin position="113"/>
        <end position="276"/>
    </location>
</feature>
<reference evidence="11" key="2">
    <citation type="submission" date="2023-01" db="EMBL/GenBank/DDBJ databases">
        <title>Draft genome sequence of Paraferrimonas sedimenticola strain NBRC 101628.</title>
        <authorList>
            <person name="Sun Q."/>
            <person name="Mori K."/>
        </authorList>
    </citation>
    <scope>NUCLEOTIDE SEQUENCE</scope>
    <source>
        <strain evidence="11">NBRC 101628</strain>
    </source>
</reference>